<evidence type="ECO:0008006" key="4">
    <source>
        <dbReference type="Google" id="ProtNLM"/>
    </source>
</evidence>
<feature type="compositionally biased region" description="Low complexity" evidence="1">
    <location>
        <begin position="682"/>
        <end position="738"/>
    </location>
</feature>
<evidence type="ECO:0000313" key="2">
    <source>
        <dbReference type="EMBL" id="GGS15536.1"/>
    </source>
</evidence>
<accession>A0ABQ2SAT2</accession>
<dbReference type="Gene3D" id="2.60.40.1120">
    <property type="entry name" value="Carboxypeptidase-like, regulatory domain"/>
    <property type="match status" value="1"/>
</dbReference>
<feature type="compositionally biased region" description="Low complexity" evidence="1">
    <location>
        <begin position="617"/>
        <end position="631"/>
    </location>
</feature>
<dbReference type="Proteomes" id="UP000620633">
    <property type="component" value="Unassembled WGS sequence"/>
</dbReference>
<keyword evidence="3" id="KW-1185">Reference proteome</keyword>
<evidence type="ECO:0000256" key="1">
    <source>
        <dbReference type="SAM" id="MobiDB-lite"/>
    </source>
</evidence>
<protein>
    <recommendedName>
        <fullName evidence="4">Carboxypeptidase regulatory-like domain-containing protein</fullName>
    </recommendedName>
</protein>
<reference evidence="3" key="1">
    <citation type="journal article" date="2019" name="Int. J. Syst. Evol. Microbiol.">
        <title>The Global Catalogue of Microorganisms (GCM) 10K type strain sequencing project: providing services to taxonomists for standard genome sequencing and annotation.</title>
        <authorList>
            <consortium name="The Broad Institute Genomics Platform"/>
            <consortium name="The Broad Institute Genome Sequencing Center for Infectious Disease"/>
            <person name="Wu L."/>
            <person name="Ma J."/>
        </authorList>
    </citation>
    <scope>NUCLEOTIDE SEQUENCE [LARGE SCALE GENOMIC DNA]</scope>
    <source>
        <strain evidence="3">JCM 31406</strain>
    </source>
</reference>
<dbReference type="SUPFAM" id="SSF49464">
    <property type="entry name" value="Carboxypeptidase regulatory domain-like"/>
    <property type="match status" value="1"/>
</dbReference>
<feature type="compositionally biased region" description="Low complexity" evidence="1">
    <location>
        <begin position="393"/>
        <end position="407"/>
    </location>
</feature>
<evidence type="ECO:0000313" key="3">
    <source>
        <dbReference type="Proteomes" id="UP000620633"/>
    </source>
</evidence>
<feature type="region of interest" description="Disordered" evidence="1">
    <location>
        <begin position="360"/>
        <end position="407"/>
    </location>
</feature>
<feature type="compositionally biased region" description="Low complexity" evidence="1">
    <location>
        <begin position="549"/>
        <end position="605"/>
    </location>
</feature>
<sequence length="753" mass="77581">MTAPERMFSGPGPLHATLSEPLVAQVARVLRWSPQTAALLDFTLPSPDARPVLAALVGPGGIDLLAHDPQVAALDAPALRGWLAGHGYAAVPVYALTGAPDDTLPGALHASLQDQGGAWHRPDWQPADAARLPGLLNLRPAHLSFVQGRVLSALEGQPVAGVQVWAEADGQQVRTVTDAQGEYAFTAQTGQTVQVGFVPPERYREPDVLRLTPGHAHLNLESVRLPERVSRLGEDDIRTLMMQAMQARLEAKLAQSPDAWTDPTRQLDAIVDDLHDQLRSAQEHVQERQAALAQADDPQTAPLSVRVRHAADRQVLASQHATLDRARHDLRTTHAHPPTSEAEATAQQEAVQRTIDTLTHVTASRSSEQRRTQASLLPPRDAQTTPRTPPTLPDITDPLPAAPAAAPTEGPVTELVVAPAAITAPLAHGPVEAQAALAATDTADAGTADADTAGAGMAAPDRASLAAATHDPTPPVTPEPGTPAQVTSGPVTSGPPAPILQPAPIQEGPLLIARNADAHPRPRASTRPVVWLAAGALLVAALAATTLTRRAAPEPSTQPSAATTAPTPTMVDPILEPLEPTPAEAPAVVPQPAPGKVTPTVTVTPAPGPAPTPPVPQVTGSAPAPQATPARTPAPPAPRPTTARPATVQPAPARPAPTPAATTPATPRTPIGNTTSTAGVNDAPDSATTDTTADDPTTTPDAVADAATSTIPISTVPTDTPTTEPAAPTEALPPAITPQTIPALPVNRTEPGN</sequence>
<dbReference type="EMBL" id="BMQO01000001">
    <property type="protein sequence ID" value="GGS15536.1"/>
    <property type="molecule type" value="Genomic_DNA"/>
</dbReference>
<organism evidence="2 3">
    <name type="scientific">Deinococcus knuensis</name>
    <dbReference type="NCBI Taxonomy" id="1837380"/>
    <lineage>
        <taxon>Bacteria</taxon>
        <taxon>Thermotogati</taxon>
        <taxon>Deinococcota</taxon>
        <taxon>Deinococci</taxon>
        <taxon>Deinococcales</taxon>
        <taxon>Deinococcaceae</taxon>
        <taxon>Deinococcus</taxon>
    </lineage>
</organism>
<feature type="compositionally biased region" description="Low complexity" evidence="1">
    <location>
        <begin position="659"/>
        <end position="670"/>
    </location>
</feature>
<dbReference type="RefSeq" id="WP_189098523.1">
    <property type="nucleotide sequence ID" value="NZ_BMQO01000001.1"/>
</dbReference>
<feature type="compositionally biased region" description="Low complexity" evidence="1">
    <location>
        <begin position="640"/>
        <end position="651"/>
    </location>
</feature>
<feature type="region of interest" description="Disordered" evidence="1">
    <location>
        <begin position="549"/>
        <end position="753"/>
    </location>
</feature>
<comment type="caution">
    <text evidence="2">The sequence shown here is derived from an EMBL/GenBank/DDBJ whole genome shotgun (WGS) entry which is preliminary data.</text>
</comment>
<proteinExistence type="predicted"/>
<name>A0ABQ2SAT2_9DEIO</name>
<feature type="compositionally biased region" description="Low complexity" evidence="1">
    <location>
        <begin position="446"/>
        <end position="459"/>
    </location>
</feature>
<feature type="compositionally biased region" description="Pro residues" evidence="1">
    <location>
        <begin position="472"/>
        <end position="481"/>
    </location>
</feature>
<feature type="region of interest" description="Disordered" evidence="1">
    <location>
        <begin position="446"/>
        <end position="503"/>
    </location>
</feature>
<feature type="compositionally biased region" description="Pro residues" evidence="1">
    <location>
        <begin position="606"/>
        <end position="616"/>
    </location>
</feature>
<dbReference type="InterPro" id="IPR008969">
    <property type="entry name" value="CarboxyPept-like_regulatory"/>
</dbReference>
<gene>
    <name evidence="2" type="ORF">GCM10008961_03690</name>
</gene>